<evidence type="ECO:0000256" key="4">
    <source>
        <dbReference type="ARBA" id="ARBA00022679"/>
    </source>
</evidence>
<dbReference type="Gene3D" id="3.30.950.10">
    <property type="entry name" value="Methyltransferase, Cobalt-precorrin-4 Transmethylase, Domain 2"/>
    <property type="match status" value="1"/>
</dbReference>
<dbReference type="PANTHER" id="PTHR46111">
    <property type="entry name" value="RIBOSOMAL RNA SMALL SUBUNIT METHYLTRANSFERASE I"/>
    <property type="match status" value="1"/>
</dbReference>
<keyword evidence="5 6" id="KW-0949">S-adenosyl-L-methionine</keyword>
<dbReference type="GO" id="GO:0070677">
    <property type="term" value="F:rRNA (cytosine-2'-O-)-methyltransferase activity"/>
    <property type="evidence" value="ECO:0007669"/>
    <property type="project" value="UniProtKB-UniRule"/>
</dbReference>
<organism evidence="8 9">
    <name type="scientific">Paludibaculum fermentans</name>
    <dbReference type="NCBI Taxonomy" id="1473598"/>
    <lineage>
        <taxon>Bacteria</taxon>
        <taxon>Pseudomonadati</taxon>
        <taxon>Acidobacteriota</taxon>
        <taxon>Terriglobia</taxon>
        <taxon>Bryobacterales</taxon>
        <taxon>Bryobacteraceae</taxon>
        <taxon>Paludibaculum</taxon>
    </lineage>
</organism>
<evidence type="ECO:0000256" key="3">
    <source>
        <dbReference type="ARBA" id="ARBA00022603"/>
    </source>
</evidence>
<protein>
    <recommendedName>
        <fullName evidence="6">Ribosomal RNA small subunit methyltransferase I</fullName>
        <ecNumber evidence="6">2.1.1.198</ecNumber>
    </recommendedName>
    <alternativeName>
        <fullName evidence="6">16S rRNA 2'-O-ribose C1402 methyltransferase</fullName>
    </alternativeName>
    <alternativeName>
        <fullName evidence="6">rRNA (cytidine-2'-O-)-methyltransferase RsmI</fullName>
    </alternativeName>
</protein>
<reference evidence="8 9" key="1">
    <citation type="submission" date="2020-10" db="EMBL/GenBank/DDBJ databases">
        <title>Complete genome sequence of Paludibaculum fermentans P105T, a facultatively anaerobic acidobacterium capable of dissimilatory Fe(III) reduction.</title>
        <authorList>
            <person name="Dedysh S.N."/>
            <person name="Beletsky A.V."/>
            <person name="Kulichevskaya I.S."/>
            <person name="Mardanov A.V."/>
            <person name="Ravin N.V."/>
        </authorList>
    </citation>
    <scope>NUCLEOTIDE SEQUENCE [LARGE SCALE GENOMIC DNA]</scope>
    <source>
        <strain evidence="8 9">P105</strain>
    </source>
</reference>
<accession>A0A7S7NQ28</accession>
<evidence type="ECO:0000256" key="2">
    <source>
        <dbReference type="ARBA" id="ARBA00022552"/>
    </source>
</evidence>
<dbReference type="InterPro" id="IPR014777">
    <property type="entry name" value="4pyrrole_Mease_sub1"/>
</dbReference>
<evidence type="ECO:0000256" key="1">
    <source>
        <dbReference type="ARBA" id="ARBA00022490"/>
    </source>
</evidence>
<dbReference type="EC" id="2.1.1.198" evidence="6"/>
<dbReference type="InterPro" id="IPR000878">
    <property type="entry name" value="4pyrrol_Mease"/>
</dbReference>
<dbReference type="FunFam" id="3.40.1010.10:FF:000002">
    <property type="entry name" value="Ribosomal RNA small subunit methyltransferase I"/>
    <property type="match status" value="1"/>
</dbReference>
<dbReference type="SUPFAM" id="SSF53790">
    <property type="entry name" value="Tetrapyrrole methylase"/>
    <property type="match status" value="1"/>
</dbReference>
<dbReference type="Gene3D" id="3.40.1010.10">
    <property type="entry name" value="Cobalt-precorrin-4 Transmethylase, Domain 1"/>
    <property type="match status" value="1"/>
</dbReference>
<dbReference type="CDD" id="cd11648">
    <property type="entry name" value="RsmI"/>
    <property type="match status" value="1"/>
</dbReference>
<dbReference type="InterPro" id="IPR035996">
    <property type="entry name" value="4pyrrol_Methylase_sf"/>
</dbReference>
<dbReference type="NCBIfam" id="TIGR00096">
    <property type="entry name" value="16S rRNA (cytidine(1402)-2'-O)-methyltransferase"/>
    <property type="match status" value="1"/>
</dbReference>
<comment type="subcellular location">
    <subcellularLocation>
        <location evidence="6">Cytoplasm</location>
    </subcellularLocation>
</comment>
<comment type="function">
    <text evidence="6">Catalyzes the 2'-O-methylation of the ribose of cytidine 1402 (C1402) in 16S rRNA.</text>
</comment>
<evidence type="ECO:0000313" key="8">
    <source>
        <dbReference type="EMBL" id="QOY87224.1"/>
    </source>
</evidence>
<proteinExistence type="inferred from homology"/>
<keyword evidence="4 6" id="KW-0808">Transferase</keyword>
<evidence type="ECO:0000256" key="5">
    <source>
        <dbReference type="ARBA" id="ARBA00022691"/>
    </source>
</evidence>
<dbReference type="InterPro" id="IPR008189">
    <property type="entry name" value="rRNA_ssu_MeTfrase_I"/>
</dbReference>
<keyword evidence="9" id="KW-1185">Reference proteome</keyword>
<evidence type="ECO:0000259" key="7">
    <source>
        <dbReference type="Pfam" id="PF00590"/>
    </source>
</evidence>
<dbReference type="PANTHER" id="PTHR46111:SF1">
    <property type="entry name" value="RIBOSOMAL RNA SMALL SUBUNIT METHYLTRANSFERASE I"/>
    <property type="match status" value="1"/>
</dbReference>
<dbReference type="AlphaFoldDB" id="A0A7S7NQ28"/>
<name>A0A7S7NQ28_PALFE</name>
<comment type="similarity">
    <text evidence="6">Belongs to the methyltransferase superfamily. RsmI family.</text>
</comment>
<dbReference type="RefSeq" id="WP_194448893.1">
    <property type="nucleotide sequence ID" value="NZ_CP063849.1"/>
</dbReference>
<gene>
    <name evidence="6 8" type="primary">rsmI</name>
    <name evidence="8" type="ORF">IRI77_31375</name>
</gene>
<dbReference type="FunFam" id="3.30.950.10:FF:000002">
    <property type="entry name" value="Ribosomal RNA small subunit methyltransferase I"/>
    <property type="match status" value="1"/>
</dbReference>
<dbReference type="Pfam" id="PF00590">
    <property type="entry name" value="TP_methylase"/>
    <property type="match status" value="1"/>
</dbReference>
<evidence type="ECO:0000256" key="6">
    <source>
        <dbReference type="HAMAP-Rule" id="MF_01877"/>
    </source>
</evidence>
<sequence>MAGVLYIVATPIGNLSDMTYRAVETLKAVDHIACEDTRQTRKLLDHFGIAAHPLSYHEHNEAERTVDLLQRLESGASIAIVSDAGTPLISDPGYRIVNAAAERGIRVVPIPGVSALITALSAAGLPTDSFRFCGFFPRKSGERRRMLEGLLTEESTLAFYEAPHRILESLQDVEEVLGDPPVVAARELTKMHEEFLRGPASAVRATLAARDSVKGEFTLLVGKSEKKPQLDESVQDAVKRLEAAGLPRMDAIKAVARERGLGKRDVYKILEQG</sequence>
<dbReference type="PROSITE" id="PS01296">
    <property type="entry name" value="RSMI"/>
    <property type="match status" value="1"/>
</dbReference>
<dbReference type="InterPro" id="IPR014776">
    <property type="entry name" value="4pyrrole_Mease_sub2"/>
</dbReference>
<dbReference type="PIRSF" id="PIRSF005917">
    <property type="entry name" value="MTase_YraL"/>
    <property type="match status" value="1"/>
</dbReference>
<feature type="domain" description="Tetrapyrrole methylase" evidence="7">
    <location>
        <begin position="5"/>
        <end position="201"/>
    </location>
</feature>
<dbReference type="KEGG" id="pfer:IRI77_31375"/>
<dbReference type="EMBL" id="CP063849">
    <property type="protein sequence ID" value="QOY87224.1"/>
    <property type="molecule type" value="Genomic_DNA"/>
</dbReference>
<dbReference type="GO" id="GO:0005737">
    <property type="term" value="C:cytoplasm"/>
    <property type="evidence" value="ECO:0007669"/>
    <property type="project" value="UniProtKB-SubCell"/>
</dbReference>
<dbReference type="InterPro" id="IPR018063">
    <property type="entry name" value="SAM_MeTrfase_RsmI_CS"/>
</dbReference>
<dbReference type="Proteomes" id="UP000593892">
    <property type="component" value="Chromosome"/>
</dbReference>
<keyword evidence="1 6" id="KW-0963">Cytoplasm</keyword>
<evidence type="ECO:0000313" key="9">
    <source>
        <dbReference type="Proteomes" id="UP000593892"/>
    </source>
</evidence>
<keyword evidence="3 6" id="KW-0489">Methyltransferase</keyword>
<dbReference type="HAMAP" id="MF_01877">
    <property type="entry name" value="16SrRNA_methyltr_I"/>
    <property type="match status" value="1"/>
</dbReference>
<keyword evidence="2 6" id="KW-0698">rRNA processing</keyword>
<comment type="catalytic activity">
    <reaction evidence="6">
        <text>cytidine(1402) in 16S rRNA + S-adenosyl-L-methionine = 2'-O-methylcytidine(1402) in 16S rRNA + S-adenosyl-L-homocysteine + H(+)</text>
        <dbReference type="Rhea" id="RHEA:42924"/>
        <dbReference type="Rhea" id="RHEA-COMP:10285"/>
        <dbReference type="Rhea" id="RHEA-COMP:10286"/>
        <dbReference type="ChEBI" id="CHEBI:15378"/>
        <dbReference type="ChEBI" id="CHEBI:57856"/>
        <dbReference type="ChEBI" id="CHEBI:59789"/>
        <dbReference type="ChEBI" id="CHEBI:74495"/>
        <dbReference type="ChEBI" id="CHEBI:82748"/>
        <dbReference type="EC" id="2.1.1.198"/>
    </reaction>
</comment>